<feature type="compositionally biased region" description="Basic and acidic residues" evidence="1">
    <location>
        <begin position="205"/>
        <end position="224"/>
    </location>
</feature>
<evidence type="ECO:0000313" key="2">
    <source>
        <dbReference type="EMBL" id="SBP82862.1"/>
    </source>
</evidence>
<protein>
    <submittedName>
        <fullName evidence="2">CD48 molecule</fullName>
    </submittedName>
</protein>
<gene>
    <name evidence="2" type="primary">CD48</name>
</gene>
<dbReference type="EMBL" id="HADZ01018921">
    <property type="protein sequence ID" value="SBP82862.1"/>
    <property type="molecule type" value="Transcribed_RNA"/>
</dbReference>
<feature type="compositionally biased region" description="Basic and acidic residues" evidence="1">
    <location>
        <begin position="49"/>
        <end position="58"/>
    </location>
</feature>
<organism evidence="2">
    <name type="scientific">Nothobranchius kadleci</name>
    <name type="common">African annual killifish</name>
    <dbReference type="NCBI Taxonomy" id="1051664"/>
    <lineage>
        <taxon>Eukaryota</taxon>
        <taxon>Metazoa</taxon>
        <taxon>Chordata</taxon>
        <taxon>Craniata</taxon>
        <taxon>Vertebrata</taxon>
        <taxon>Euteleostomi</taxon>
        <taxon>Actinopterygii</taxon>
        <taxon>Neopterygii</taxon>
        <taxon>Teleostei</taxon>
        <taxon>Neoteleostei</taxon>
        <taxon>Acanthomorphata</taxon>
        <taxon>Ovalentaria</taxon>
        <taxon>Atherinomorphae</taxon>
        <taxon>Cyprinodontiformes</taxon>
        <taxon>Nothobranchiidae</taxon>
        <taxon>Nothobranchius</taxon>
    </lineage>
</organism>
<evidence type="ECO:0000256" key="1">
    <source>
        <dbReference type="SAM" id="MobiDB-lite"/>
    </source>
</evidence>
<feature type="region of interest" description="Disordered" evidence="1">
    <location>
        <begin position="1"/>
        <end position="235"/>
    </location>
</feature>
<reference evidence="2" key="1">
    <citation type="submission" date="2016-05" db="EMBL/GenBank/DDBJ databases">
        <authorList>
            <person name="Lavstsen T."/>
            <person name="Jespersen J.S."/>
        </authorList>
    </citation>
    <scope>NUCLEOTIDE SEQUENCE</scope>
    <source>
        <tissue evidence="2">Brain</tissue>
    </source>
</reference>
<dbReference type="AlphaFoldDB" id="A0A1A8CST9"/>
<reference evidence="2" key="2">
    <citation type="submission" date="2016-06" db="EMBL/GenBank/DDBJ databases">
        <title>The genome of a short-lived fish provides insights into sex chromosome evolution and the genetic control of aging.</title>
        <authorList>
            <person name="Reichwald K."/>
            <person name="Felder M."/>
            <person name="Petzold A."/>
            <person name="Koch P."/>
            <person name="Groth M."/>
            <person name="Platzer M."/>
        </authorList>
    </citation>
    <scope>NUCLEOTIDE SEQUENCE</scope>
    <source>
        <tissue evidence="2">Brain</tissue>
    </source>
</reference>
<feature type="compositionally biased region" description="Basic and acidic residues" evidence="1">
    <location>
        <begin position="171"/>
        <end position="184"/>
    </location>
</feature>
<sequence>MTKRDVENQSDQDTAAGSDEDREEKQGLLDRAPTMPSHQPLRYLNQKPTHNDSEKTIQDLKTPSNSKKHPPGHLEDKRKSTAPPVPETSELVREISIRLTAKENGVTPSAAVEGKASEPAASAEADVTLPGCDKQSSEVKRIESSASSSSGKCHDLPTNEQADENESGETGNKDPEPDPAHSKTSDNGLEENGAKRKSMFSPVAEKSEHVGEASRKFTNKENEMKLTAAVQRKVS</sequence>
<proteinExistence type="predicted"/>
<accession>A0A1A8CST9</accession>
<name>A0A1A8CST9_NOTKA</name>